<reference evidence="19" key="2">
    <citation type="submission" date="2025-08" db="UniProtKB">
        <authorList>
            <consortium name="Ensembl"/>
        </authorList>
    </citation>
    <scope>IDENTIFICATION</scope>
</reference>
<evidence type="ECO:0000256" key="12">
    <source>
        <dbReference type="ARBA" id="ARBA00023128"/>
    </source>
</evidence>
<keyword evidence="9" id="KW-0809">Transit peptide</keyword>
<evidence type="ECO:0000313" key="19">
    <source>
        <dbReference type="Ensembl" id="ENSCSEP00000018756.1"/>
    </source>
</evidence>
<protein>
    <recommendedName>
        <fullName evidence="15">Calcium uptake protein 1, mitochondrial</fullName>
    </recommendedName>
</protein>
<evidence type="ECO:0000256" key="4">
    <source>
        <dbReference type="ARBA" id="ARBA00022568"/>
    </source>
</evidence>
<accession>A0A3P8VZJ9</accession>
<keyword evidence="3" id="KW-0813">Transport</keyword>
<dbReference type="GO" id="GO:0051560">
    <property type="term" value="P:mitochondrial calcium ion homeostasis"/>
    <property type="evidence" value="ECO:0007669"/>
    <property type="project" value="TreeGrafter"/>
</dbReference>
<dbReference type="FunCoup" id="A0A3P8VZJ9">
    <property type="interactions" value="628"/>
</dbReference>
<keyword evidence="17" id="KW-1133">Transmembrane helix</keyword>
<reference evidence="19" key="3">
    <citation type="submission" date="2025-09" db="UniProtKB">
        <authorList>
            <consortium name="Ensembl"/>
        </authorList>
    </citation>
    <scope>IDENTIFICATION</scope>
</reference>
<organism evidence="19 20">
    <name type="scientific">Cynoglossus semilaevis</name>
    <name type="common">Tongue sole</name>
    <dbReference type="NCBI Taxonomy" id="244447"/>
    <lineage>
        <taxon>Eukaryota</taxon>
        <taxon>Metazoa</taxon>
        <taxon>Chordata</taxon>
        <taxon>Craniata</taxon>
        <taxon>Vertebrata</taxon>
        <taxon>Euteleostomi</taxon>
        <taxon>Actinopterygii</taxon>
        <taxon>Neopterygii</taxon>
        <taxon>Teleostei</taxon>
        <taxon>Neoteleostei</taxon>
        <taxon>Acanthomorphata</taxon>
        <taxon>Carangaria</taxon>
        <taxon>Pleuronectiformes</taxon>
        <taxon>Pleuronectoidei</taxon>
        <taxon>Cynoglossidae</taxon>
        <taxon>Cynoglossinae</taxon>
        <taxon>Cynoglossus</taxon>
    </lineage>
</organism>
<evidence type="ECO:0000256" key="17">
    <source>
        <dbReference type="SAM" id="Phobius"/>
    </source>
</evidence>
<feature type="transmembrane region" description="Helical" evidence="17">
    <location>
        <begin position="35"/>
        <end position="62"/>
    </location>
</feature>
<comment type="similarity">
    <text evidence="14">Belongs to the MICU1 family. MICU1 subfamily.</text>
</comment>
<comment type="subcellular location">
    <subcellularLocation>
        <location evidence="1">Mitochondrion inner membrane</location>
    </subcellularLocation>
    <subcellularLocation>
        <location evidence="2">Mitochondrion intermembrane space</location>
    </subcellularLocation>
</comment>
<dbReference type="InterPro" id="IPR018177">
    <property type="entry name" value="L-lactate_DH_AS"/>
</dbReference>
<dbReference type="InterPro" id="IPR002048">
    <property type="entry name" value="EF_hand_dom"/>
</dbReference>
<proteinExistence type="inferred from homology"/>
<dbReference type="STRING" id="244447.ENSCSEP00000018756"/>
<dbReference type="GO" id="GO:0005758">
    <property type="term" value="C:mitochondrial intermembrane space"/>
    <property type="evidence" value="ECO:0007669"/>
    <property type="project" value="UniProtKB-SubCell"/>
</dbReference>
<keyword evidence="13 17" id="KW-0472">Membrane</keyword>
<feature type="transmembrane region" description="Helical" evidence="17">
    <location>
        <begin position="139"/>
        <end position="158"/>
    </location>
</feature>
<dbReference type="GO" id="GO:0004459">
    <property type="term" value="F:L-lactate dehydrogenase (NAD+) activity"/>
    <property type="evidence" value="ECO:0007669"/>
    <property type="project" value="InterPro"/>
</dbReference>
<keyword evidence="7" id="KW-0999">Mitochondrion inner membrane</keyword>
<reference evidence="19 20" key="1">
    <citation type="journal article" date="2014" name="Nat. Genet.">
        <title>Whole-genome sequence of a flatfish provides insights into ZW sex chromosome evolution and adaptation to a benthic lifestyle.</title>
        <authorList>
            <person name="Chen S."/>
            <person name="Zhang G."/>
            <person name="Shao C."/>
            <person name="Huang Q."/>
            <person name="Liu G."/>
            <person name="Zhang P."/>
            <person name="Song W."/>
            <person name="An N."/>
            <person name="Chalopin D."/>
            <person name="Volff J.N."/>
            <person name="Hong Y."/>
            <person name="Li Q."/>
            <person name="Sha Z."/>
            <person name="Zhou H."/>
            <person name="Xie M."/>
            <person name="Yu Q."/>
            <person name="Liu Y."/>
            <person name="Xiang H."/>
            <person name="Wang N."/>
            <person name="Wu K."/>
            <person name="Yang C."/>
            <person name="Zhou Q."/>
            <person name="Liao X."/>
            <person name="Yang L."/>
            <person name="Hu Q."/>
            <person name="Zhang J."/>
            <person name="Meng L."/>
            <person name="Jin L."/>
            <person name="Tian Y."/>
            <person name="Lian J."/>
            <person name="Yang J."/>
            <person name="Miao G."/>
            <person name="Liu S."/>
            <person name="Liang Z."/>
            <person name="Yan F."/>
            <person name="Li Y."/>
            <person name="Sun B."/>
            <person name="Zhang H."/>
            <person name="Zhang J."/>
            <person name="Zhu Y."/>
            <person name="Du M."/>
            <person name="Zhao Y."/>
            <person name="Schartl M."/>
            <person name="Tang Q."/>
            <person name="Wang J."/>
        </authorList>
    </citation>
    <scope>NUCLEOTIDE SEQUENCE</scope>
</reference>
<name>A0A3P8VZJ9_CYNSE</name>
<keyword evidence="12" id="KW-0496">Mitochondrion</keyword>
<dbReference type="PANTHER" id="PTHR12294">
    <property type="entry name" value="EF HAND DOMAIN FAMILY A1,A2-RELATED"/>
    <property type="match status" value="1"/>
</dbReference>
<dbReference type="Gene3D" id="1.10.238.10">
    <property type="entry name" value="EF-hand"/>
    <property type="match status" value="1"/>
</dbReference>
<evidence type="ECO:0000256" key="2">
    <source>
        <dbReference type="ARBA" id="ARBA00004569"/>
    </source>
</evidence>
<dbReference type="PROSITE" id="PS00018">
    <property type="entry name" value="EF_HAND_1"/>
    <property type="match status" value="1"/>
</dbReference>
<evidence type="ECO:0000313" key="20">
    <source>
        <dbReference type="Proteomes" id="UP000265120"/>
    </source>
</evidence>
<dbReference type="Ensembl" id="ENSCSET00000018990.1">
    <property type="protein sequence ID" value="ENSCSEP00000018756.1"/>
    <property type="gene ID" value="ENSCSEG00000012006.1"/>
</dbReference>
<dbReference type="PROSITE" id="PS00064">
    <property type="entry name" value="L_LDH"/>
    <property type="match status" value="1"/>
</dbReference>
<evidence type="ECO:0000256" key="7">
    <source>
        <dbReference type="ARBA" id="ARBA00022792"/>
    </source>
</evidence>
<dbReference type="SUPFAM" id="SSF47473">
    <property type="entry name" value="EF-hand"/>
    <property type="match status" value="1"/>
</dbReference>
<sequence>MVSSSAVSLVLQIVFVHLLLLLIKSTNAFLSFYFYSLFVMVFPEFLLSCFLKFIQLIVFFTFLDLSLYGYQTMCNILLCANYVPVIVLLFSLCDRKLSCFYPQCRMFRLRALSAVSLGLAQLSRRYHSGTSRGSGQRRLMLAALAGVTGVSASTGLLWKRAYADAGSSVRHSEQLKEEEKDFLTSESDSEKSVETSGGDAEGKDEAGEGKKKKPRSGFRDRKVMEYENRIRAYSTPDKIFRYFATLKVIGEHGDTEVYMTPQDFIRSITPNEKQPENLGLDQFMVKRYDGKKIAQEREKFADEDSIFFSLGECGLISFSDYIFLTTVLSTPQRNFEIAFKMFDLNGDGEVDLEEFEQVQSIIRSQTSMGMRHRDRSTTGNTLKTAGCSSALTTYFFGEDLKGKLTISSFLEFQRKLQHDVLKLEFDRNDPVDGRISERQFGGMLLAYSGVQSRKLKQMQKGLKKMFKDAQGITFEEVENFFTFLKNVNDVDTALSFYHMAGASIDKGTRLCHLYSAECLSTSHSLRELSFPDNSHISFCLALLPEVAQLSLVSLYVHLSLISSISPATKCPLLYL</sequence>
<evidence type="ECO:0000256" key="5">
    <source>
        <dbReference type="ARBA" id="ARBA00022723"/>
    </source>
</evidence>
<dbReference type="GO" id="GO:0036444">
    <property type="term" value="P:calcium import into the mitochondrion"/>
    <property type="evidence" value="ECO:0007669"/>
    <property type="project" value="UniProtKB-ARBA"/>
</dbReference>
<evidence type="ECO:0000256" key="11">
    <source>
        <dbReference type="ARBA" id="ARBA00023065"/>
    </source>
</evidence>
<keyword evidence="6" id="KW-0677">Repeat</keyword>
<evidence type="ECO:0000256" key="10">
    <source>
        <dbReference type="ARBA" id="ARBA00023027"/>
    </source>
</evidence>
<evidence type="ECO:0000256" key="3">
    <source>
        <dbReference type="ARBA" id="ARBA00022448"/>
    </source>
</evidence>
<feature type="compositionally biased region" description="Basic and acidic residues" evidence="16">
    <location>
        <begin position="170"/>
        <end position="193"/>
    </location>
</feature>
<dbReference type="InterPro" id="IPR018247">
    <property type="entry name" value="EF_Hand_1_Ca_BS"/>
</dbReference>
<dbReference type="InterPro" id="IPR011992">
    <property type="entry name" value="EF-hand-dom_pair"/>
</dbReference>
<dbReference type="InParanoid" id="A0A3P8VZJ9"/>
<feature type="compositionally biased region" description="Basic and acidic residues" evidence="16">
    <location>
        <begin position="200"/>
        <end position="209"/>
    </location>
</feature>
<dbReference type="GeneTree" id="ENSGT00950000183079"/>
<dbReference type="FunFam" id="1.10.238.10:FF:000159">
    <property type="entry name" value="Calcium uptake protein 1, mitochondrial"/>
    <property type="match status" value="1"/>
</dbReference>
<feature type="transmembrane region" description="Helical" evidence="17">
    <location>
        <begin position="68"/>
        <end position="90"/>
    </location>
</feature>
<keyword evidence="5" id="KW-0479">Metal-binding</keyword>
<evidence type="ECO:0000256" key="6">
    <source>
        <dbReference type="ARBA" id="ARBA00022737"/>
    </source>
</evidence>
<dbReference type="PROSITE" id="PS50222">
    <property type="entry name" value="EF_HAND_2"/>
    <property type="match status" value="1"/>
</dbReference>
<feature type="transmembrane region" description="Helical" evidence="17">
    <location>
        <begin position="6"/>
        <end position="23"/>
    </location>
</feature>
<dbReference type="Proteomes" id="UP000265120">
    <property type="component" value="Chromosome 12"/>
</dbReference>
<evidence type="ECO:0000256" key="15">
    <source>
        <dbReference type="ARBA" id="ARBA00040181"/>
    </source>
</evidence>
<keyword evidence="11" id="KW-0406">Ion transport</keyword>
<dbReference type="InterPro" id="IPR039800">
    <property type="entry name" value="MICU1/2/3"/>
</dbReference>
<dbReference type="PANTHER" id="PTHR12294:SF1">
    <property type="entry name" value="CALCIUM UPTAKE PROTEIN 1, MITOCHONDRIAL"/>
    <property type="match status" value="1"/>
</dbReference>
<evidence type="ECO:0000256" key="1">
    <source>
        <dbReference type="ARBA" id="ARBA00004273"/>
    </source>
</evidence>
<keyword evidence="17" id="KW-0812">Transmembrane</keyword>
<dbReference type="Pfam" id="PF13202">
    <property type="entry name" value="EF-hand_5"/>
    <property type="match status" value="1"/>
</dbReference>
<feature type="domain" description="EF-hand" evidence="18">
    <location>
        <begin position="330"/>
        <end position="365"/>
    </location>
</feature>
<keyword evidence="10" id="KW-0520">NAD</keyword>
<keyword evidence="4" id="KW-0109">Calcium transport</keyword>
<feature type="region of interest" description="Disordered" evidence="16">
    <location>
        <begin position="169"/>
        <end position="217"/>
    </location>
</feature>
<evidence type="ECO:0000256" key="8">
    <source>
        <dbReference type="ARBA" id="ARBA00022837"/>
    </source>
</evidence>
<dbReference type="AlphaFoldDB" id="A0A3P8VZJ9"/>
<dbReference type="GO" id="GO:0005509">
    <property type="term" value="F:calcium ion binding"/>
    <property type="evidence" value="ECO:0007669"/>
    <property type="project" value="InterPro"/>
</dbReference>
<evidence type="ECO:0000259" key="18">
    <source>
        <dbReference type="PROSITE" id="PS50222"/>
    </source>
</evidence>
<keyword evidence="8" id="KW-0106">Calcium</keyword>
<dbReference type="GO" id="GO:1990246">
    <property type="term" value="C:uniplex complex"/>
    <property type="evidence" value="ECO:0007669"/>
    <property type="project" value="TreeGrafter"/>
</dbReference>
<evidence type="ECO:0000256" key="14">
    <source>
        <dbReference type="ARBA" id="ARBA00038333"/>
    </source>
</evidence>
<evidence type="ECO:0000256" key="13">
    <source>
        <dbReference type="ARBA" id="ARBA00023136"/>
    </source>
</evidence>
<evidence type="ECO:0000256" key="16">
    <source>
        <dbReference type="SAM" id="MobiDB-lite"/>
    </source>
</evidence>
<keyword evidence="20" id="KW-1185">Reference proteome</keyword>
<evidence type="ECO:0000256" key="9">
    <source>
        <dbReference type="ARBA" id="ARBA00022946"/>
    </source>
</evidence>